<dbReference type="OrthoDB" id="2590500at2759"/>
<evidence type="ECO:0000256" key="6">
    <source>
        <dbReference type="ARBA" id="ARBA00022833"/>
    </source>
</evidence>
<keyword evidence="5 12" id="KW-0378">Hydrolase</keyword>
<name>A0A4Z1HAR2_9HELO</name>
<comment type="caution">
    <text evidence="15">The sequence shown here is derived from an EMBL/GenBank/DDBJ whole genome shotgun (WGS) entry which is preliminary data.</text>
</comment>
<organism evidence="15 16">
    <name type="scientific">Botryotinia convoluta</name>
    <dbReference type="NCBI Taxonomy" id="54673"/>
    <lineage>
        <taxon>Eukaryota</taxon>
        <taxon>Fungi</taxon>
        <taxon>Dikarya</taxon>
        <taxon>Ascomycota</taxon>
        <taxon>Pezizomycotina</taxon>
        <taxon>Leotiomycetes</taxon>
        <taxon>Helotiales</taxon>
        <taxon>Sclerotiniaceae</taxon>
        <taxon>Botryotinia</taxon>
    </lineage>
</organism>
<comment type="function">
    <text evidence="12">Putative RNA polymerase II subunit B1 C-terminal domain (CTD) phosphatase involved in RNA polymerase II transcription regulation.</text>
</comment>
<dbReference type="PANTHER" id="PTHR14732">
    <property type="entry name" value="RNA POLYMERASE II SUBUNIT B1 CTD PHOSPHATASE RPAP2-RELATED"/>
    <property type="match status" value="1"/>
</dbReference>
<evidence type="ECO:0000313" key="15">
    <source>
        <dbReference type="EMBL" id="TGO46156.1"/>
    </source>
</evidence>
<evidence type="ECO:0000256" key="9">
    <source>
        <dbReference type="ARBA" id="ARBA00047761"/>
    </source>
</evidence>
<reference evidence="15 16" key="1">
    <citation type="submission" date="2017-12" db="EMBL/GenBank/DDBJ databases">
        <title>Comparative genomics of Botrytis spp.</title>
        <authorList>
            <person name="Valero-Jimenez C.A."/>
            <person name="Tapia P."/>
            <person name="Veloso J."/>
            <person name="Silva-Moreno E."/>
            <person name="Staats M."/>
            <person name="Valdes J.H."/>
            <person name="Van Kan J.A.L."/>
        </authorList>
    </citation>
    <scope>NUCLEOTIDE SEQUENCE [LARGE SCALE GENOMIC DNA]</scope>
    <source>
        <strain evidence="15 16">MUCL11595</strain>
    </source>
</reference>
<keyword evidence="8 12" id="KW-0539">Nucleus</keyword>
<dbReference type="InterPro" id="IPR007308">
    <property type="entry name" value="Rtr1/RPAP2_dom"/>
</dbReference>
<feature type="region of interest" description="Disordered" evidence="13">
    <location>
        <begin position="300"/>
        <end position="321"/>
    </location>
</feature>
<evidence type="ECO:0000256" key="1">
    <source>
        <dbReference type="ARBA" id="ARBA00004123"/>
    </source>
</evidence>
<dbReference type="Gene3D" id="1.25.40.820">
    <property type="match status" value="1"/>
</dbReference>
<keyword evidence="7 12" id="KW-0904">Protein phosphatase</keyword>
<comment type="catalytic activity">
    <reaction evidence="9 12">
        <text>O-phospho-L-seryl-[protein] + H2O = L-seryl-[protein] + phosphate</text>
        <dbReference type="Rhea" id="RHEA:20629"/>
        <dbReference type="Rhea" id="RHEA-COMP:9863"/>
        <dbReference type="Rhea" id="RHEA-COMP:11604"/>
        <dbReference type="ChEBI" id="CHEBI:15377"/>
        <dbReference type="ChEBI" id="CHEBI:29999"/>
        <dbReference type="ChEBI" id="CHEBI:43474"/>
        <dbReference type="ChEBI" id="CHEBI:83421"/>
        <dbReference type="EC" id="3.1.3.16"/>
    </reaction>
</comment>
<proteinExistence type="inferred from homology"/>
<keyword evidence="16" id="KW-1185">Reference proteome</keyword>
<feature type="compositionally biased region" description="Low complexity" evidence="13">
    <location>
        <begin position="1"/>
        <end position="46"/>
    </location>
</feature>
<evidence type="ECO:0000256" key="3">
    <source>
        <dbReference type="ARBA" id="ARBA00022723"/>
    </source>
</evidence>
<dbReference type="PANTHER" id="PTHR14732:SF0">
    <property type="entry name" value="RNA POLYMERASE II SUBUNIT B1 CTD PHOSPHATASE RPAP2-RELATED"/>
    <property type="match status" value="1"/>
</dbReference>
<dbReference type="Proteomes" id="UP000297527">
    <property type="component" value="Unassembled WGS sequence"/>
</dbReference>
<dbReference type="InterPro" id="IPR039693">
    <property type="entry name" value="Rtr1/RPAP2"/>
</dbReference>
<dbReference type="EMBL" id="PQXN01000339">
    <property type="protein sequence ID" value="TGO46156.1"/>
    <property type="molecule type" value="Genomic_DNA"/>
</dbReference>
<gene>
    <name evidence="15" type="ORF">BCON_0341g00020</name>
</gene>
<keyword evidence="3 12" id="KW-0479">Metal-binding</keyword>
<evidence type="ECO:0000256" key="11">
    <source>
        <dbReference type="PROSITE-ProRule" id="PRU00812"/>
    </source>
</evidence>
<evidence type="ECO:0000259" key="14">
    <source>
        <dbReference type="PROSITE" id="PS51479"/>
    </source>
</evidence>
<evidence type="ECO:0000256" key="12">
    <source>
        <dbReference type="RuleBase" id="RU367080"/>
    </source>
</evidence>
<evidence type="ECO:0000256" key="10">
    <source>
        <dbReference type="ARBA" id="ARBA00048336"/>
    </source>
</evidence>
<feature type="compositionally biased region" description="Acidic residues" evidence="13">
    <location>
        <begin position="306"/>
        <end position="321"/>
    </location>
</feature>
<dbReference type="GO" id="GO:0008270">
    <property type="term" value="F:zinc ion binding"/>
    <property type="evidence" value="ECO:0007669"/>
    <property type="project" value="UniProtKB-KW"/>
</dbReference>
<protein>
    <recommendedName>
        <fullName evidence="12">RNA polymerase II subunit B1 CTD phosphatase RPAP2 homolog</fullName>
        <ecNumber evidence="12">3.1.3.16</ecNumber>
    </recommendedName>
</protein>
<dbReference type="GO" id="GO:0043175">
    <property type="term" value="F:RNA polymerase core enzyme binding"/>
    <property type="evidence" value="ECO:0007669"/>
    <property type="project" value="UniProtKB-UniRule"/>
</dbReference>
<evidence type="ECO:0000256" key="8">
    <source>
        <dbReference type="ARBA" id="ARBA00023242"/>
    </source>
</evidence>
<sequence>MSTLQKPKSILKKTTSSSSYPSTSSSSYPSTSTSTSTTTTTNPSPTKAERDREVALYHARLIQERKEIELEILSSTETLIDFPLASPPHDASNPSPSDARAFKEMLRPFQPSDYDALILERNLDSRCGYTLCANPRPRDNKGGQWRLLGMSGKAKDFRIAKKEDAEKWCSDTCARRALYVRVQLSECPAWERSGDSSATNIDLLDEPKTEQDLVMDGIENLDLNKQEAQDKQRKFGNLALERGETGQGSSKHVSNFSIVEKEVKQSDVKPPTFDSNELADRMDTLHLDLEGHTSTFNHGNNYGDLFGEDDDDTEMDTDWKI</sequence>
<comment type="subcellular location">
    <subcellularLocation>
        <location evidence="1 12">Nucleus</location>
    </subcellularLocation>
</comment>
<comment type="catalytic activity">
    <reaction evidence="10 12">
        <text>O-phospho-L-threonyl-[protein] + H2O = L-threonyl-[protein] + phosphate</text>
        <dbReference type="Rhea" id="RHEA:47004"/>
        <dbReference type="Rhea" id="RHEA-COMP:11060"/>
        <dbReference type="Rhea" id="RHEA-COMP:11605"/>
        <dbReference type="ChEBI" id="CHEBI:15377"/>
        <dbReference type="ChEBI" id="CHEBI:30013"/>
        <dbReference type="ChEBI" id="CHEBI:43474"/>
        <dbReference type="ChEBI" id="CHEBI:61977"/>
        <dbReference type="EC" id="3.1.3.16"/>
    </reaction>
</comment>
<dbReference type="GO" id="GO:0008420">
    <property type="term" value="F:RNA polymerase II CTD heptapeptide repeat phosphatase activity"/>
    <property type="evidence" value="ECO:0007669"/>
    <property type="project" value="UniProtKB-UniRule"/>
</dbReference>
<keyword evidence="6 12" id="KW-0862">Zinc</keyword>
<feature type="region of interest" description="Disordered" evidence="13">
    <location>
        <begin position="1"/>
        <end position="52"/>
    </location>
</feature>
<evidence type="ECO:0000256" key="2">
    <source>
        <dbReference type="ARBA" id="ARBA00005676"/>
    </source>
</evidence>
<dbReference type="FunFam" id="1.25.40.820:FF:000004">
    <property type="entry name" value="Putative RNA polymerase II subunit B1 CTD phosphatase rtr1"/>
    <property type="match status" value="1"/>
</dbReference>
<evidence type="ECO:0000256" key="4">
    <source>
        <dbReference type="ARBA" id="ARBA00022771"/>
    </source>
</evidence>
<comment type="similarity">
    <text evidence="2 11 12">Belongs to the RPAP2 family.</text>
</comment>
<dbReference type="InterPro" id="IPR038534">
    <property type="entry name" value="Rtr1/RPAP2_sf"/>
</dbReference>
<dbReference type="GO" id="GO:0005737">
    <property type="term" value="C:cytoplasm"/>
    <property type="evidence" value="ECO:0007669"/>
    <property type="project" value="TreeGrafter"/>
</dbReference>
<dbReference type="PROSITE" id="PS51479">
    <property type="entry name" value="ZF_RTR1"/>
    <property type="match status" value="1"/>
</dbReference>
<evidence type="ECO:0000256" key="7">
    <source>
        <dbReference type="ARBA" id="ARBA00022912"/>
    </source>
</evidence>
<dbReference type="Pfam" id="PF04181">
    <property type="entry name" value="RPAP2_Rtr1"/>
    <property type="match status" value="1"/>
</dbReference>
<dbReference type="AlphaFoldDB" id="A0A4Z1HAR2"/>
<dbReference type="EC" id="3.1.3.16" evidence="12"/>
<accession>A0A4Z1HAR2</accession>
<evidence type="ECO:0000256" key="13">
    <source>
        <dbReference type="SAM" id="MobiDB-lite"/>
    </source>
</evidence>
<evidence type="ECO:0000256" key="5">
    <source>
        <dbReference type="ARBA" id="ARBA00022801"/>
    </source>
</evidence>
<evidence type="ECO:0000313" key="16">
    <source>
        <dbReference type="Proteomes" id="UP000297527"/>
    </source>
</evidence>
<keyword evidence="4 12" id="KW-0863">Zinc-finger</keyword>
<feature type="domain" description="RTR1-type" evidence="14">
    <location>
        <begin position="104"/>
        <end position="193"/>
    </location>
</feature>
<dbReference type="GO" id="GO:0005634">
    <property type="term" value="C:nucleus"/>
    <property type="evidence" value="ECO:0007669"/>
    <property type="project" value="UniProtKB-SubCell"/>
</dbReference>